<evidence type="ECO:0000313" key="1">
    <source>
        <dbReference type="EMBL" id="MFC5651647.1"/>
    </source>
</evidence>
<gene>
    <name evidence="1" type="ORF">ACFPYJ_21530</name>
</gene>
<comment type="caution">
    <text evidence="1">The sequence shown here is derived from an EMBL/GenBank/DDBJ whole genome shotgun (WGS) entry which is preliminary data.</text>
</comment>
<protein>
    <submittedName>
        <fullName evidence="1">Uncharacterized protein</fullName>
    </submittedName>
</protein>
<accession>A0ABW0W316</accession>
<proteinExistence type="predicted"/>
<reference evidence="2" key="1">
    <citation type="journal article" date="2019" name="Int. J. Syst. Evol. Microbiol.">
        <title>The Global Catalogue of Microorganisms (GCM) 10K type strain sequencing project: providing services to taxonomists for standard genome sequencing and annotation.</title>
        <authorList>
            <consortium name="The Broad Institute Genomics Platform"/>
            <consortium name="The Broad Institute Genome Sequencing Center for Infectious Disease"/>
            <person name="Wu L."/>
            <person name="Ma J."/>
        </authorList>
    </citation>
    <scope>NUCLEOTIDE SEQUENCE [LARGE SCALE GENOMIC DNA]</scope>
    <source>
        <strain evidence="2">CGMCC 1.3240</strain>
    </source>
</reference>
<name>A0ABW0W316_9BACL</name>
<organism evidence="1 2">
    <name type="scientific">Paenibacillus solisilvae</name>
    <dbReference type="NCBI Taxonomy" id="2486751"/>
    <lineage>
        <taxon>Bacteria</taxon>
        <taxon>Bacillati</taxon>
        <taxon>Bacillota</taxon>
        <taxon>Bacilli</taxon>
        <taxon>Bacillales</taxon>
        <taxon>Paenibacillaceae</taxon>
        <taxon>Paenibacillus</taxon>
    </lineage>
</organism>
<dbReference type="EMBL" id="JBHSOW010000080">
    <property type="protein sequence ID" value="MFC5651647.1"/>
    <property type="molecule type" value="Genomic_DNA"/>
</dbReference>
<dbReference type="Proteomes" id="UP001596047">
    <property type="component" value="Unassembled WGS sequence"/>
</dbReference>
<evidence type="ECO:0000313" key="2">
    <source>
        <dbReference type="Proteomes" id="UP001596047"/>
    </source>
</evidence>
<dbReference type="RefSeq" id="WP_379190282.1">
    <property type="nucleotide sequence ID" value="NZ_JBHSOW010000080.1"/>
</dbReference>
<sequence>MKQMDPYVEQLFEATGDLLYRVRMYDRELSNSLEISQMDETYRTIKNSKWVMGSELLRDRTILKLQQMKFRLVTMMENLLYTA</sequence>
<keyword evidence="2" id="KW-1185">Reference proteome</keyword>